<dbReference type="EMBL" id="CAJOBR010032707">
    <property type="protein sequence ID" value="CAF5000335.1"/>
    <property type="molecule type" value="Genomic_DNA"/>
</dbReference>
<accession>A0A822ABM3</accession>
<protein>
    <submittedName>
        <fullName evidence="1">Uncharacterized protein</fullName>
    </submittedName>
</protein>
<gene>
    <name evidence="1" type="ORF">QYT958_LOCUS38049</name>
</gene>
<feature type="non-terminal residue" evidence="1">
    <location>
        <position position="1"/>
    </location>
</feature>
<evidence type="ECO:0000313" key="1">
    <source>
        <dbReference type="EMBL" id="CAF5000335.1"/>
    </source>
</evidence>
<dbReference type="Proteomes" id="UP000663848">
    <property type="component" value="Unassembled WGS sequence"/>
</dbReference>
<reference evidence="1" key="1">
    <citation type="submission" date="2021-02" db="EMBL/GenBank/DDBJ databases">
        <authorList>
            <person name="Nowell W R."/>
        </authorList>
    </citation>
    <scope>NUCLEOTIDE SEQUENCE</scope>
</reference>
<dbReference type="AlphaFoldDB" id="A0A822ABM3"/>
<organism evidence="1 2">
    <name type="scientific">Rotaria socialis</name>
    <dbReference type="NCBI Taxonomy" id="392032"/>
    <lineage>
        <taxon>Eukaryota</taxon>
        <taxon>Metazoa</taxon>
        <taxon>Spiralia</taxon>
        <taxon>Gnathifera</taxon>
        <taxon>Rotifera</taxon>
        <taxon>Eurotatoria</taxon>
        <taxon>Bdelloidea</taxon>
        <taxon>Philodinida</taxon>
        <taxon>Philodinidae</taxon>
        <taxon>Rotaria</taxon>
    </lineage>
</organism>
<evidence type="ECO:0000313" key="2">
    <source>
        <dbReference type="Proteomes" id="UP000663848"/>
    </source>
</evidence>
<name>A0A822ABM3_9BILA</name>
<comment type="caution">
    <text evidence="1">The sequence shown here is derived from an EMBL/GenBank/DDBJ whole genome shotgun (WGS) entry which is preliminary data.</text>
</comment>
<proteinExistence type="predicted"/>
<sequence>MDNYQTIQLSTSSMLRATVHSTKCHAQEIANTMNLLRLAVRNTLLEDFSNELKT</sequence>